<proteinExistence type="predicted"/>
<reference evidence="1 2" key="1">
    <citation type="submission" date="2021-03" db="EMBL/GenBank/DDBJ databases">
        <title>Tianweitania aestuarii sp. nov., isolated from a tidal flat.</title>
        <authorList>
            <person name="Park S."/>
            <person name="Yoon J.-H."/>
        </authorList>
    </citation>
    <scope>NUCLEOTIDE SEQUENCE [LARGE SCALE GENOMIC DNA]</scope>
    <source>
        <strain evidence="1 2">BSSL-BM11</strain>
    </source>
</reference>
<organism evidence="1 2">
    <name type="scientific">Tianweitania aestuarii</name>
    <dbReference type="NCBI Taxonomy" id="2814886"/>
    <lineage>
        <taxon>Bacteria</taxon>
        <taxon>Pseudomonadati</taxon>
        <taxon>Pseudomonadota</taxon>
        <taxon>Alphaproteobacteria</taxon>
        <taxon>Hyphomicrobiales</taxon>
        <taxon>Phyllobacteriaceae</taxon>
        <taxon>Tianweitania</taxon>
    </lineage>
</organism>
<comment type="caution">
    <text evidence="1">The sequence shown here is derived from an EMBL/GenBank/DDBJ whole genome shotgun (WGS) entry which is preliminary data.</text>
</comment>
<dbReference type="RefSeq" id="WP_213985133.1">
    <property type="nucleotide sequence ID" value="NZ_JAFMNX010000003.1"/>
</dbReference>
<sequence>MTNTISNDLIDQAIPVASPQLRERVDQAAGATRPGRYDHKLDEAARRPARFPSRLSLIEPLVAQIRMLEARARSAEQKLAAHGRHCICRAATIATEEAGVVLA</sequence>
<protein>
    <submittedName>
        <fullName evidence="1">Uncharacterized protein</fullName>
    </submittedName>
</protein>
<accession>A0ABS5RWT6</accession>
<dbReference type="EMBL" id="JAFMNX010000003">
    <property type="protein sequence ID" value="MBS9721474.1"/>
    <property type="molecule type" value="Genomic_DNA"/>
</dbReference>
<dbReference type="Proteomes" id="UP001297272">
    <property type="component" value="Unassembled WGS sequence"/>
</dbReference>
<keyword evidence="2" id="KW-1185">Reference proteome</keyword>
<evidence type="ECO:0000313" key="1">
    <source>
        <dbReference type="EMBL" id="MBS9721474.1"/>
    </source>
</evidence>
<gene>
    <name evidence="1" type="ORF">JYU29_12340</name>
</gene>
<name>A0ABS5RWT6_9HYPH</name>
<evidence type="ECO:0000313" key="2">
    <source>
        <dbReference type="Proteomes" id="UP001297272"/>
    </source>
</evidence>